<gene>
    <name evidence="1" type="ORF">BHF71_10800</name>
</gene>
<dbReference type="RefSeq" id="WP_069657299.1">
    <property type="nucleotide sequence ID" value="NZ_MIJF01000051.1"/>
</dbReference>
<proteinExistence type="predicted"/>
<protein>
    <submittedName>
        <fullName evidence="1">Uncharacterized protein</fullName>
    </submittedName>
</protein>
<sequence length="233" mass="27477">MKFVETNEWDRLHKKFGITPYCREELVIYLSLIWKLVEGKRIFIVPIFNIHEVIKRTGKNYNFVNWQYSVLAEDNKFIDLGFVPAKSSYIVYPKENEFQYKHRKQGIIIEISELQELIDVHNILIFSDAFSEINIFAMNNAVDIHHMLNTLTLSEIPNLEDILKDNDIFIDFVLGVDIGYQDAILIKTKYNLNEQIDSLLTKINNSIREYEGRVTSIMDLSDFEMRLKDLMDL</sequence>
<name>A0A1D2YT22_9BACI</name>
<keyword evidence="2" id="KW-1185">Reference proteome</keyword>
<dbReference type="OrthoDB" id="4069919at2"/>
<comment type="caution">
    <text evidence="1">The sequence shown here is derived from an EMBL/GenBank/DDBJ whole genome shotgun (WGS) entry which is preliminary data.</text>
</comment>
<dbReference type="AlphaFoldDB" id="A0A1D2YT22"/>
<organism evidence="1 2">
    <name type="scientific">Vulcanibacillus modesticaldus</name>
    <dbReference type="NCBI Taxonomy" id="337097"/>
    <lineage>
        <taxon>Bacteria</taxon>
        <taxon>Bacillati</taxon>
        <taxon>Bacillota</taxon>
        <taxon>Bacilli</taxon>
        <taxon>Bacillales</taxon>
        <taxon>Bacillaceae</taxon>
        <taxon>Vulcanibacillus</taxon>
    </lineage>
</organism>
<dbReference type="Proteomes" id="UP000243739">
    <property type="component" value="Unassembled WGS sequence"/>
</dbReference>
<reference evidence="1 2" key="1">
    <citation type="submission" date="2016-09" db="EMBL/GenBank/DDBJ databases">
        <title>Draft genome sequence for the type strain of Vulcanibacillus modesticaldus BR, a strictly anaerobic, moderately thermophilic, and nitrate-reducing bacterium from deep sea-hydrothermal vents of the Mid-Atlantic Ridge.</title>
        <authorList>
            <person name="Abin C.A."/>
            <person name="Hollibaugh J.T."/>
        </authorList>
    </citation>
    <scope>NUCLEOTIDE SEQUENCE [LARGE SCALE GENOMIC DNA]</scope>
    <source>
        <strain evidence="1 2">BR</strain>
    </source>
</reference>
<evidence type="ECO:0000313" key="1">
    <source>
        <dbReference type="EMBL" id="OEF98831.1"/>
    </source>
</evidence>
<dbReference type="EMBL" id="MIJF01000051">
    <property type="protein sequence ID" value="OEF98831.1"/>
    <property type="molecule type" value="Genomic_DNA"/>
</dbReference>
<evidence type="ECO:0000313" key="2">
    <source>
        <dbReference type="Proteomes" id="UP000243739"/>
    </source>
</evidence>
<accession>A0A1D2YT22</accession>